<organism evidence="2 3">
    <name type="scientific">Sunxiuqinia elliptica</name>
    <dbReference type="NCBI Taxonomy" id="655355"/>
    <lineage>
        <taxon>Bacteria</taxon>
        <taxon>Pseudomonadati</taxon>
        <taxon>Bacteroidota</taxon>
        <taxon>Bacteroidia</taxon>
        <taxon>Marinilabiliales</taxon>
        <taxon>Prolixibacteraceae</taxon>
        <taxon>Sunxiuqinia</taxon>
    </lineage>
</organism>
<sequence length="258" mass="29777">MNTNVLISIITVVRNGEDHLEETIKSVLSQTWKSFQYIIIDGKSTDRTIHIIKKYENQIDFWTSEEDTGIYDAMNKAIKQATGDWVIFLNAGDLFASTDVISDIFTTPIPSHIQVIYGQTVLKYTTTDTTIQRNDNIQKIYKRKGIVIINHQSTIIKREAFEKIGYYDLNLKFTADNYWLNCAIKYFGIKALQYVNIPIAIYDKTGISSNPKYHLKIIKEFIKICKKTNGSVLKQIQIAVIGYTKTIFYFLKNANLFR</sequence>
<gene>
    <name evidence="2" type="ORF">SAMN05216283_10713</name>
</gene>
<dbReference type="PANTHER" id="PTHR22916:SF3">
    <property type="entry name" value="UDP-GLCNAC:BETAGAL BETA-1,3-N-ACETYLGLUCOSAMINYLTRANSFERASE-LIKE PROTEIN 1"/>
    <property type="match status" value="1"/>
</dbReference>
<dbReference type="CDD" id="cd06433">
    <property type="entry name" value="GT_2_WfgS_like"/>
    <property type="match status" value="1"/>
</dbReference>
<dbReference type="GO" id="GO:0016758">
    <property type="term" value="F:hexosyltransferase activity"/>
    <property type="evidence" value="ECO:0007669"/>
    <property type="project" value="UniProtKB-ARBA"/>
</dbReference>
<evidence type="ECO:0000259" key="1">
    <source>
        <dbReference type="Pfam" id="PF00535"/>
    </source>
</evidence>
<accession>A0A1I2IXN3</accession>
<dbReference type="RefSeq" id="WP_093920352.1">
    <property type="nucleotide sequence ID" value="NZ_FONW01000007.1"/>
</dbReference>
<dbReference type="AlphaFoldDB" id="A0A1I2IXN3"/>
<dbReference type="InterPro" id="IPR001173">
    <property type="entry name" value="Glyco_trans_2-like"/>
</dbReference>
<dbReference type="SUPFAM" id="SSF53448">
    <property type="entry name" value="Nucleotide-diphospho-sugar transferases"/>
    <property type="match status" value="1"/>
</dbReference>
<keyword evidence="3" id="KW-1185">Reference proteome</keyword>
<protein>
    <submittedName>
        <fullName evidence="2">Glycosyl transferase family 2</fullName>
    </submittedName>
</protein>
<dbReference type="EMBL" id="FONW01000007">
    <property type="protein sequence ID" value="SFF46478.1"/>
    <property type="molecule type" value="Genomic_DNA"/>
</dbReference>
<dbReference type="STRING" id="655355.SAMN05216283_10713"/>
<dbReference type="Proteomes" id="UP000198964">
    <property type="component" value="Unassembled WGS sequence"/>
</dbReference>
<evidence type="ECO:0000313" key="2">
    <source>
        <dbReference type="EMBL" id="SFF46478.1"/>
    </source>
</evidence>
<reference evidence="2 3" key="1">
    <citation type="submission" date="2016-10" db="EMBL/GenBank/DDBJ databases">
        <authorList>
            <person name="de Groot N.N."/>
        </authorList>
    </citation>
    <scope>NUCLEOTIDE SEQUENCE [LARGE SCALE GENOMIC DNA]</scope>
    <source>
        <strain evidence="2 3">CGMCC 1.9156</strain>
    </source>
</reference>
<dbReference type="Pfam" id="PF00535">
    <property type="entry name" value="Glycos_transf_2"/>
    <property type="match status" value="1"/>
</dbReference>
<proteinExistence type="predicted"/>
<keyword evidence="2" id="KW-0808">Transferase</keyword>
<dbReference type="PANTHER" id="PTHR22916">
    <property type="entry name" value="GLYCOSYLTRANSFERASE"/>
    <property type="match status" value="1"/>
</dbReference>
<feature type="domain" description="Glycosyltransferase 2-like" evidence="1">
    <location>
        <begin position="8"/>
        <end position="162"/>
    </location>
</feature>
<dbReference type="Gene3D" id="3.90.550.10">
    <property type="entry name" value="Spore Coat Polysaccharide Biosynthesis Protein SpsA, Chain A"/>
    <property type="match status" value="1"/>
</dbReference>
<dbReference type="InterPro" id="IPR029044">
    <property type="entry name" value="Nucleotide-diphossugar_trans"/>
</dbReference>
<evidence type="ECO:0000313" key="3">
    <source>
        <dbReference type="Proteomes" id="UP000198964"/>
    </source>
</evidence>
<name>A0A1I2IXN3_9BACT</name>